<accession>A0AAN1WKQ8</accession>
<evidence type="ECO:0000256" key="6">
    <source>
        <dbReference type="ARBA" id="ARBA00023143"/>
    </source>
</evidence>
<sequence>MGSDLLGISVTGLRVSQAALSTTGHNISNAGTEGYSRQRVDPITNPATVQGGRFVGNGANVNSVDRIANSYVSQQLRIDSSLAADLTAFFDQSSQLDNLLSNESTGLTGGLQTFFAAMQNGADDPTSIPARQLIVSEAENLADRFNSIDARFQVLEGGVRDGMEVAVERVNALVTNIAQLNLRITDAIGLSSGGDPNDLLDQRDEALRQLSKLVPIQTFDQGRGQTNVLIAGALPLVVGVEVNTLSLEPGRNGSGVDDVILSDGKAGRVVTQAVNGGELGALIRFRDDSLQPAYNSLGRVAVVMADEFNRIHQQGITPENEFGSRFFTDINDPVNVRQRAISSSENTLPADRQLGVYIKDTANLTTSNYLVEIKSNGLYSITRNDGGVEVASGLLPGDYPFSVEFDGLELEFVGGSFTEGDEFTLKPLANGARNFGRVIANPEDIAFAAPVVTDAEIGNTGSGKITAGNVIGLTNNEGEALPLFEHVGEMSPPLVIQFTSERTYDVLDNSDPASPKQLDPPIRNQRFIPGVSNPIFPTIEGQHQVSMAGEMVGLPEGRSPVTQALVNPPYINTPNPVSGVSELDFSVNDFSGVNQFSFVVGLSDTVLGAQDTLTTVTVSGSDISSEDELLRHINSQLGPSGVRAYVAIDGVGNRSLAVHAVDEGYGNVSIQSYSGPANGTANNLLNIGIESGLSYTSNDGLNGIEGVGTLSNGYPAERITLTKAPAQAGLPPTTYTVFSNLHGSARELASQLSNIPGVDANAFTYAQMSDFNLSRNEPLQISLNGHELVEYRAGGVEGSRSMVQSVPDPDTDPVAFNQYLAARINGNETLKQQGIYAVAGQNTVTGKAELRVYSSEGDDLAFSVVAQNGDGVRVSDGEHNPVTLIGSGNNSPSQIVVGGTMNVRMDEDITLTTRPPTSLLFGNTSASDFSASTYLGIDVSLSGVPDTGDRFTLDFNQDAASDNRNALALVNVESARIMNGNTASLTDAYGTLVEEIGITTNAAKINSEAAEAVLEQTETLRNSISGVNLDEEAANLIRFEQFFQANAQVISVARSLFDTLISSF</sequence>
<evidence type="ECO:0000313" key="11">
    <source>
        <dbReference type="Proteomes" id="UP001320119"/>
    </source>
</evidence>
<evidence type="ECO:0000256" key="2">
    <source>
        <dbReference type="ARBA" id="ARBA00004613"/>
    </source>
</evidence>
<name>A0AAN1WKQ8_9GAMM</name>
<dbReference type="GO" id="GO:0044780">
    <property type="term" value="P:bacterial-type flagellum assembly"/>
    <property type="evidence" value="ECO:0007669"/>
    <property type="project" value="InterPro"/>
</dbReference>
<comment type="subcellular location">
    <subcellularLocation>
        <location evidence="1">Bacterial flagellum</location>
    </subcellularLocation>
    <subcellularLocation>
        <location evidence="2">Secreted</location>
    </subcellularLocation>
</comment>
<evidence type="ECO:0000256" key="4">
    <source>
        <dbReference type="ARBA" id="ARBA00016244"/>
    </source>
</evidence>
<dbReference type="PANTHER" id="PTHR30033:SF1">
    <property type="entry name" value="FLAGELLAR HOOK-ASSOCIATED PROTEIN 1"/>
    <property type="match status" value="1"/>
</dbReference>
<evidence type="ECO:0000256" key="5">
    <source>
        <dbReference type="ARBA" id="ARBA00022525"/>
    </source>
</evidence>
<reference evidence="10 11" key="1">
    <citation type="journal article" date="2022" name="IScience">
        <title>An ultrasensitive nanofiber-based assay for enzymatic hydrolysis and deep-sea microbial degradation of cellulose.</title>
        <authorList>
            <person name="Tsudome M."/>
            <person name="Tachioka M."/>
            <person name="Miyazaki M."/>
            <person name="Uchimura K."/>
            <person name="Tsuda M."/>
            <person name="Takaki Y."/>
            <person name="Deguchi S."/>
        </authorList>
    </citation>
    <scope>NUCLEOTIDE SEQUENCE [LARGE SCALE GENOMIC DNA]</scope>
    <source>
        <strain evidence="10 11">GE09</strain>
    </source>
</reference>
<keyword evidence="10" id="KW-0282">Flagellum</keyword>
<organism evidence="10 11">
    <name type="scientific">Marinagarivorans cellulosilyticus</name>
    <dbReference type="NCBI Taxonomy" id="2721545"/>
    <lineage>
        <taxon>Bacteria</taxon>
        <taxon>Pseudomonadati</taxon>
        <taxon>Pseudomonadota</taxon>
        <taxon>Gammaproteobacteria</taxon>
        <taxon>Cellvibrionales</taxon>
        <taxon>Cellvibrionaceae</taxon>
        <taxon>Marinagarivorans</taxon>
    </lineage>
</organism>
<evidence type="ECO:0000313" key="10">
    <source>
        <dbReference type="EMBL" id="BCD99297.1"/>
    </source>
</evidence>
<dbReference type="GO" id="GO:0005576">
    <property type="term" value="C:extracellular region"/>
    <property type="evidence" value="ECO:0007669"/>
    <property type="project" value="UniProtKB-SubCell"/>
</dbReference>
<dbReference type="InterPro" id="IPR049119">
    <property type="entry name" value="FlgK_D2-like"/>
</dbReference>
<dbReference type="Proteomes" id="UP001320119">
    <property type="component" value="Chromosome"/>
</dbReference>
<dbReference type="GO" id="GO:0009424">
    <property type="term" value="C:bacterial-type flagellum hook"/>
    <property type="evidence" value="ECO:0007669"/>
    <property type="project" value="InterPro"/>
</dbReference>
<keyword evidence="11" id="KW-1185">Reference proteome</keyword>
<dbReference type="InterPro" id="IPR002371">
    <property type="entry name" value="FlgK"/>
</dbReference>
<dbReference type="PRINTS" id="PR01005">
    <property type="entry name" value="FLGHOOKAP1"/>
</dbReference>
<comment type="similarity">
    <text evidence="3">Belongs to the flagella basal body rod proteins family.</text>
</comment>
<evidence type="ECO:0000259" key="7">
    <source>
        <dbReference type="Pfam" id="PF06429"/>
    </source>
</evidence>
<dbReference type="InterPro" id="IPR010930">
    <property type="entry name" value="Flg_bb/hook_C_dom"/>
</dbReference>
<dbReference type="Pfam" id="PF21158">
    <property type="entry name" value="flgK_1st_1"/>
    <property type="match status" value="1"/>
</dbReference>
<dbReference type="GO" id="GO:0005198">
    <property type="term" value="F:structural molecule activity"/>
    <property type="evidence" value="ECO:0007669"/>
    <property type="project" value="InterPro"/>
</dbReference>
<dbReference type="Pfam" id="PF06429">
    <property type="entry name" value="Flg_bbr_C"/>
    <property type="match status" value="1"/>
</dbReference>
<dbReference type="NCBIfam" id="TIGR02492">
    <property type="entry name" value="flgK_ends"/>
    <property type="match status" value="1"/>
</dbReference>
<dbReference type="RefSeq" id="WP_236984436.1">
    <property type="nucleotide sequence ID" value="NZ_AP023086.1"/>
</dbReference>
<dbReference type="KEGG" id="marq:MARGE09_P3498"/>
<dbReference type="EMBL" id="AP023086">
    <property type="protein sequence ID" value="BCD99297.1"/>
    <property type="molecule type" value="Genomic_DNA"/>
</dbReference>
<keyword evidence="6" id="KW-0975">Bacterial flagellum</keyword>
<dbReference type="PANTHER" id="PTHR30033">
    <property type="entry name" value="FLAGELLAR HOOK-ASSOCIATED PROTEIN 1"/>
    <property type="match status" value="1"/>
</dbReference>
<keyword evidence="5" id="KW-0964">Secreted</keyword>
<feature type="domain" description="Flagellar hook-associated protein 1 D2-like" evidence="8">
    <location>
        <begin position="342"/>
        <end position="427"/>
    </location>
</feature>
<dbReference type="AlphaFoldDB" id="A0AAN1WKQ8"/>
<keyword evidence="10" id="KW-0966">Cell projection</keyword>
<evidence type="ECO:0000259" key="8">
    <source>
        <dbReference type="Pfam" id="PF21158"/>
    </source>
</evidence>
<keyword evidence="10" id="KW-0969">Cilium</keyword>
<proteinExistence type="inferred from homology"/>
<protein>
    <recommendedName>
        <fullName evidence="4">Flagellar hook-associated protein 1</fullName>
    </recommendedName>
</protein>
<gene>
    <name evidence="10" type="ORF">MARGE09_P3498</name>
</gene>
<dbReference type="SUPFAM" id="SSF64518">
    <property type="entry name" value="Phase 1 flagellin"/>
    <property type="match status" value="2"/>
</dbReference>
<evidence type="ECO:0000256" key="3">
    <source>
        <dbReference type="ARBA" id="ARBA00009677"/>
    </source>
</evidence>
<feature type="domain" description="Flagellar basal-body/hook protein C-terminal" evidence="7">
    <location>
        <begin position="1024"/>
        <end position="1062"/>
    </location>
</feature>
<feature type="domain" description="Flagellar hook-associated protein FlgK helical" evidence="9">
    <location>
        <begin position="94"/>
        <end position="327"/>
    </location>
</feature>
<evidence type="ECO:0000259" key="9">
    <source>
        <dbReference type="Pfam" id="PF22638"/>
    </source>
</evidence>
<dbReference type="InterPro" id="IPR053927">
    <property type="entry name" value="FlgK_helical"/>
</dbReference>
<dbReference type="Pfam" id="PF22638">
    <property type="entry name" value="FlgK_D1"/>
    <property type="match status" value="1"/>
</dbReference>
<evidence type="ECO:0000256" key="1">
    <source>
        <dbReference type="ARBA" id="ARBA00004365"/>
    </source>
</evidence>